<feature type="region of interest" description="Disordered" evidence="5">
    <location>
        <begin position="1"/>
        <end position="43"/>
    </location>
</feature>
<dbReference type="HAMAP" id="MF_01114">
    <property type="entry name" value="RecX"/>
    <property type="match status" value="1"/>
</dbReference>
<dbReference type="InterPro" id="IPR003783">
    <property type="entry name" value="Regulatory_RecX"/>
</dbReference>
<organism evidence="7">
    <name type="scientific">bioreactor metagenome</name>
    <dbReference type="NCBI Taxonomy" id="1076179"/>
    <lineage>
        <taxon>unclassified sequences</taxon>
        <taxon>metagenomes</taxon>
        <taxon>ecological metagenomes</taxon>
    </lineage>
</organism>
<evidence type="ECO:0000256" key="5">
    <source>
        <dbReference type="SAM" id="MobiDB-lite"/>
    </source>
</evidence>
<dbReference type="EMBL" id="VSSQ01001340">
    <property type="protein sequence ID" value="MPM07482.1"/>
    <property type="molecule type" value="Genomic_DNA"/>
</dbReference>
<dbReference type="Gene3D" id="1.10.10.10">
    <property type="entry name" value="Winged helix-like DNA-binding domain superfamily/Winged helix DNA-binding domain"/>
    <property type="match status" value="3"/>
</dbReference>
<dbReference type="AlphaFoldDB" id="A0A644WUI1"/>
<evidence type="ECO:0000256" key="3">
    <source>
        <dbReference type="ARBA" id="ARBA00018111"/>
    </source>
</evidence>
<dbReference type="PANTHER" id="PTHR33602">
    <property type="entry name" value="REGULATORY PROTEIN RECX FAMILY PROTEIN"/>
    <property type="match status" value="1"/>
</dbReference>
<accession>A0A644WUI1</accession>
<reference evidence="7" key="1">
    <citation type="submission" date="2019-08" db="EMBL/GenBank/DDBJ databases">
        <authorList>
            <person name="Kucharzyk K."/>
            <person name="Murdoch R.W."/>
            <person name="Higgins S."/>
            <person name="Loffler F."/>
        </authorList>
    </citation>
    <scope>NUCLEOTIDE SEQUENCE</scope>
</reference>
<gene>
    <name evidence="7" type="primary">recX_15</name>
    <name evidence="7" type="ORF">SDC9_53788</name>
</gene>
<dbReference type="PANTHER" id="PTHR33602:SF1">
    <property type="entry name" value="REGULATORY PROTEIN RECX FAMILY PROTEIN"/>
    <property type="match status" value="1"/>
</dbReference>
<dbReference type="InterPro" id="IPR053926">
    <property type="entry name" value="RecX_HTH_1st"/>
</dbReference>
<dbReference type="InterPro" id="IPR015940">
    <property type="entry name" value="UBA"/>
</dbReference>
<name>A0A644WUI1_9ZZZZ</name>
<dbReference type="InterPro" id="IPR036388">
    <property type="entry name" value="WH-like_DNA-bd_sf"/>
</dbReference>
<dbReference type="Pfam" id="PF02631">
    <property type="entry name" value="RecX_HTH2"/>
    <property type="match status" value="1"/>
</dbReference>
<feature type="compositionally biased region" description="Basic residues" evidence="5">
    <location>
        <begin position="1"/>
        <end position="21"/>
    </location>
</feature>
<keyword evidence="4" id="KW-0963">Cytoplasm</keyword>
<evidence type="ECO:0000259" key="6">
    <source>
        <dbReference type="PROSITE" id="PS50030"/>
    </source>
</evidence>
<evidence type="ECO:0000256" key="2">
    <source>
        <dbReference type="ARBA" id="ARBA00009695"/>
    </source>
</evidence>
<evidence type="ECO:0000256" key="4">
    <source>
        <dbReference type="ARBA" id="ARBA00022490"/>
    </source>
</evidence>
<protein>
    <recommendedName>
        <fullName evidence="3">Regulatory protein RecX</fullName>
    </recommendedName>
</protein>
<dbReference type="InterPro" id="IPR053924">
    <property type="entry name" value="RecX_HTH_2nd"/>
</dbReference>
<dbReference type="GO" id="GO:0006282">
    <property type="term" value="P:regulation of DNA repair"/>
    <property type="evidence" value="ECO:0007669"/>
    <property type="project" value="InterPro"/>
</dbReference>
<dbReference type="PROSITE" id="PS50030">
    <property type="entry name" value="UBA"/>
    <property type="match status" value="1"/>
</dbReference>
<dbReference type="GO" id="GO:0005737">
    <property type="term" value="C:cytoplasm"/>
    <property type="evidence" value="ECO:0007669"/>
    <property type="project" value="UniProtKB-SubCell"/>
</dbReference>
<comment type="caution">
    <text evidence="7">The sequence shown here is derived from an EMBL/GenBank/DDBJ whole genome shotgun (WGS) entry which is preliminary data.</text>
</comment>
<comment type="similarity">
    <text evidence="2">Belongs to the RecX family.</text>
</comment>
<evidence type="ECO:0000256" key="1">
    <source>
        <dbReference type="ARBA" id="ARBA00004496"/>
    </source>
</evidence>
<proteinExistence type="inferred from homology"/>
<comment type="subcellular location">
    <subcellularLocation>
        <location evidence="1">Cytoplasm</location>
    </subcellularLocation>
</comment>
<sequence>MPVVRKTHPARPAKPEKRARRGNCNMKRSMTKPKPAAESGRTPMDEALRFLGGRARTVREVERRLDACEFGEVEVYETVERLKDLGLLNDISYAEQFVQTRLSTKPVSRAHLREQLMQHEVDRDALERALLLVDEETETGSARAVAQKYARQGERLPEDERKEFVLKRLMARGYSYDAARSALEQALGGGEDA</sequence>
<dbReference type="Pfam" id="PF21982">
    <property type="entry name" value="RecX_HTH1"/>
    <property type="match status" value="1"/>
</dbReference>
<feature type="domain" description="UBA" evidence="6">
    <location>
        <begin position="157"/>
        <end position="193"/>
    </location>
</feature>
<evidence type="ECO:0000313" key="7">
    <source>
        <dbReference type="EMBL" id="MPM07482.1"/>
    </source>
</evidence>